<accession>A0A0P0CFA1</accession>
<evidence type="ECO:0008006" key="3">
    <source>
        <dbReference type="Google" id="ProtNLM"/>
    </source>
</evidence>
<sequence>MKKTILLILLTISITSCKSQEEIDFKVGYLPNYNYTLTQKQISENNVKYIASDEILQNLKNNGIENPTITKDTSLLKSVSKTGKLKGNEFPINIELLESNNPSLTSGTKFFGKSVDGKTKIDSIYSSTMTEEKKRTLLPALESMMNQIKYPNKKIKVGESFEQKNPMSMPISDVTIEMEINSIYTLRKVENGVGYFDLDQVYTIKSATKDYEMKLDGTGKGQINYDIEKQFFTKFYLEMEMNLKTELEAFSIELQTKSITDQTTEIIKVSK</sequence>
<organism evidence="1 2">
    <name type="scientific">Pseudalgibacter alginicilyticus</name>
    <dbReference type="NCBI Taxonomy" id="1736674"/>
    <lineage>
        <taxon>Bacteria</taxon>
        <taxon>Pseudomonadati</taxon>
        <taxon>Bacteroidota</taxon>
        <taxon>Flavobacteriia</taxon>
        <taxon>Flavobacteriales</taxon>
        <taxon>Flavobacteriaceae</taxon>
        <taxon>Pseudalgibacter</taxon>
    </lineage>
</organism>
<dbReference type="KEGG" id="ahz:APS56_06645"/>
<evidence type="ECO:0000313" key="1">
    <source>
        <dbReference type="EMBL" id="ALJ04818.1"/>
    </source>
</evidence>
<keyword evidence="2" id="KW-1185">Reference proteome</keyword>
<gene>
    <name evidence="1" type="ORF">APS56_06645</name>
</gene>
<name>A0A0P0CFA1_9FLAO</name>
<proteinExistence type="predicted"/>
<protein>
    <recommendedName>
        <fullName evidence="3">Lipoprotein</fullName>
    </recommendedName>
</protein>
<evidence type="ECO:0000313" key="2">
    <source>
        <dbReference type="Proteomes" id="UP000057981"/>
    </source>
</evidence>
<dbReference type="AlphaFoldDB" id="A0A0P0CFA1"/>
<dbReference type="PROSITE" id="PS51257">
    <property type="entry name" value="PROKAR_LIPOPROTEIN"/>
    <property type="match status" value="1"/>
</dbReference>
<reference evidence="1 2" key="1">
    <citation type="submission" date="2015-10" db="EMBL/GenBank/DDBJ databases">
        <authorList>
            <person name="Gilbert D.G."/>
        </authorList>
    </citation>
    <scope>NUCLEOTIDE SEQUENCE [LARGE SCALE GENOMIC DNA]</scope>
    <source>
        <strain evidence="2">HZ-22</strain>
    </source>
</reference>
<dbReference type="EMBL" id="CP012898">
    <property type="protein sequence ID" value="ALJ04818.1"/>
    <property type="molecule type" value="Genomic_DNA"/>
</dbReference>
<dbReference type="STRING" id="1736674.APS56_06645"/>
<dbReference type="OrthoDB" id="1376102at2"/>
<dbReference type="RefSeq" id="WP_054726297.1">
    <property type="nucleotide sequence ID" value="NZ_CP012898.1"/>
</dbReference>
<dbReference type="Proteomes" id="UP000057981">
    <property type="component" value="Chromosome"/>
</dbReference>